<name>A0A7J7FXA8_CAMSI</name>
<evidence type="ECO:0000313" key="1">
    <source>
        <dbReference type="EMBL" id="KAF5932992.1"/>
    </source>
</evidence>
<reference evidence="2" key="1">
    <citation type="journal article" date="2020" name="Nat. Commun.">
        <title>Genome assembly of wild tea tree DASZ reveals pedigree and selection history of tea varieties.</title>
        <authorList>
            <person name="Zhang W."/>
            <person name="Zhang Y."/>
            <person name="Qiu H."/>
            <person name="Guo Y."/>
            <person name="Wan H."/>
            <person name="Zhang X."/>
            <person name="Scossa F."/>
            <person name="Alseekh S."/>
            <person name="Zhang Q."/>
            <person name="Wang P."/>
            <person name="Xu L."/>
            <person name="Schmidt M.H."/>
            <person name="Jia X."/>
            <person name="Li D."/>
            <person name="Zhu A."/>
            <person name="Guo F."/>
            <person name="Chen W."/>
            <person name="Ni D."/>
            <person name="Usadel B."/>
            <person name="Fernie A.R."/>
            <person name="Wen W."/>
        </authorList>
    </citation>
    <scope>NUCLEOTIDE SEQUENCE [LARGE SCALE GENOMIC DNA]</scope>
    <source>
        <strain evidence="2">cv. G240</strain>
    </source>
</reference>
<keyword evidence="2" id="KW-1185">Reference proteome</keyword>
<protein>
    <submittedName>
        <fullName evidence="1">Uncharacterized protein</fullName>
    </submittedName>
</protein>
<dbReference type="EMBL" id="JACBKZ010000014">
    <property type="protein sequence ID" value="KAF5932992.1"/>
    <property type="molecule type" value="Genomic_DNA"/>
</dbReference>
<proteinExistence type="predicted"/>
<accession>A0A7J7FXA8</accession>
<gene>
    <name evidence="1" type="ORF">HYC85_029163</name>
</gene>
<reference evidence="1 2" key="2">
    <citation type="submission" date="2020-07" db="EMBL/GenBank/DDBJ databases">
        <title>Genome assembly of wild tea tree DASZ reveals pedigree and selection history of tea varieties.</title>
        <authorList>
            <person name="Zhang W."/>
        </authorList>
    </citation>
    <scope>NUCLEOTIDE SEQUENCE [LARGE SCALE GENOMIC DNA]</scope>
    <source>
        <strain evidence="2">cv. G240</strain>
        <tissue evidence="1">Leaf</tissue>
    </source>
</reference>
<dbReference type="Proteomes" id="UP000593564">
    <property type="component" value="Unassembled WGS sequence"/>
</dbReference>
<sequence>MGNSKDVVIGRDRRETWINVNQIFFGNRSYDRRKMKLRQTFKKGNMVGDIKAMRNKVVTSIAFLGVVTAANASTGSVVYCRRPPKPSQLLPTATQAYISNRRPKGTLSRSLEL</sequence>
<evidence type="ECO:0000313" key="2">
    <source>
        <dbReference type="Proteomes" id="UP000593564"/>
    </source>
</evidence>
<dbReference type="AlphaFoldDB" id="A0A7J7FXA8"/>
<organism evidence="1 2">
    <name type="scientific">Camellia sinensis</name>
    <name type="common">Tea plant</name>
    <name type="synonym">Thea sinensis</name>
    <dbReference type="NCBI Taxonomy" id="4442"/>
    <lineage>
        <taxon>Eukaryota</taxon>
        <taxon>Viridiplantae</taxon>
        <taxon>Streptophyta</taxon>
        <taxon>Embryophyta</taxon>
        <taxon>Tracheophyta</taxon>
        <taxon>Spermatophyta</taxon>
        <taxon>Magnoliopsida</taxon>
        <taxon>eudicotyledons</taxon>
        <taxon>Gunneridae</taxon>
        <taxon>Pentapetalae</taxon>
        <taxon>asterids</taxon>
        <taxon>Ericales</taxon>
        <taxon>Theaceae</taxon>
        <taxon>Camellia</taxon>
    </lineage>
</organism>
<comment type="caution">
    <text evidence="1">The sequence shown here is derived from an EMBL/GenBank/DDBJ whole genome shotgun (WGS) entry which is preliminary data.</text>
</comment>